<dbReference type="InterPro" id="IPR053793">
    <property type="entry name" value="PB1-like"/>
</dbReference>
<dbReference type="InterPro" id="IPR000644">
    <property type="entry name" value="CBS_dom"/>
</dbReference>
<dbReference type="SUPFAM" id="SSF54631">
    <property type="entry name" value="CBS-domain pair"/>
    <property type="match status" value="3"/>
</dbReference>
<dbReference type="SUPFAM" id="SSF48452">
    <property type="entry name" value="TPR-like"/>
    <property type="match status" value="1"/>
</dbReference>
<keyword evidence="1 3" id="KW-0129">CBS domain</keyword>
<dbReference type="InterPro" id="IPR011990">
    <property type="entry name" value="TPR-like_helical_dom_sf"/>
</dbReference>
<dbReference type="Gene3D" id="3.10.580.10">
    <property type="entry name" value="CBS-domain"/>
    <property type="match status" value="2"/>
</dbReference>
<dbReference type="CDD" id="cd02205">
    <property type="entry name" value="CBS_pair_SF"/>
    <property type="match status" value="2"/>
</dbReference>
<dbReference type="InterPro" id="IPR051257">
    <property type="entry name" value="Diverse_CBS-Domain"/>
</dbReference>
<dbReference type="PANTHER" id="PTHR43080">
    <property type="entry name" value="CBS DOMAIN-CONTAINING PROTEIN CBSX3, MITOCHONDRIAL"/>
    <property type="match status" value="1"/>
</dbReference>
<dbReference type="CDD" id="cd05992">
    <property type="entry name" value="PB1"/>
    <property type="match status" value="1"/>
</dbReference>
<dbReference type="SMART" id="SM00666">
    <property type="entry name" value="PB1"/>
    <property type="match status" value="1"/>
</dbReference>
<accession>A0A7S3E9X8</accession>
<evidence type="ECO:0000256" key="1">
    <source>
        <dbReference type="ARBA" id="ARBA00023122"/>
    </source>
</evidence>
<organism evidence="6">
    <name type="scientific">Rhodosorus marinus</name>
    <dbReference type="NCBI Taxonomy" id="101924"/>
    <lineage>
        <taxon>Eukaryota</taxon>
        <taxon>Rhodophyta</taxon>
        <taxon>Stylonematophyceae</taxon>
        <taxon>Stylonematales</taxon>
        <taxon>Stylonemataceae</taxon>
        <taxon>Rhodosorus</taxon>
    </lineage>
</organism>
<dbReference type="Gene3D" id="3.10.20.90">
    <property type="entry name" value="Phosphatidylinositol 3-kinase Catalytic Subunit, Chain A, domain 1"/>
    <property type="match status" value="1"/>
</dbReference>
<dbReference type="PANTHER" id="PTHR43080:SF2">
    <property type="entry name" value="CBS DOMAIN-CONTAINING PROTEIN"/>
    <property type="match status" value="1"/>
</dbReference>
<dbReference type="Pfam" id="PF00571">
    <property type="entry name" value="CBS"/>
    <property type="match status" value="4"/>
</dbReference>
<protein>
    <submittedName>
        <fullName evidence="6">Uncharacterized protein</fullName>
    </submittedName>
</protein>
<evidence type="ECO:0000256" key="2">
    <source>
        <dbReference type="PROSITE-ProRule" id="PRU00339"/>
    </source>
</evidence>
<sequence>MARTLVDVLKTSSGSGLLEEGMSAIEVAEMFVEKRIDAACVGSKGVLVGVVSVRDIVKLVSRRADLRSLYVGEFMTRNPVVLPGEATTEEAISAMRRGGFRHIPVVDGHGQYLGVVDAIELIYDAIIKMQTQFIPTRRAFTFFRSKTEGLRVPTLSSIADKSEAAVLTTDETLLTACELMTETRSTAVAVTDSAGVLAGIVTSRDVLKTIVGNFGRAQDTILFKVMSKDPVYASGSDTLLLALQKMQARGFRHLPVIDTGKRVVTLVSVLEVAGNAILDDDESNQSTTSIQADSQGESGSGGFWSYFFSSASLNGESMERKESVLSPGGSPPAPKPISAFLVFKFQDKNREFRRVKVPMRLERGSYDKFQLEIRRRYGASRSSILKIKYFDDEGDEVRISSDEDFEECIESALENQWKTVKAVVEEVQTLTDTSSRASISASLSYSSLLDLEAKDDGGSGIATECSAQDKIREAMGLLQNGNVKAAIRCYDEAILIDPSTANAYCGRAAAKLIVHETEQALEDYDRALEICAERQEIVDQSALESFMDVCNSGIAEALIELRRYEEAGKILSSIRSSQCRDETVSAFLDELSACKDSAAKAQLSDACMEAVDLYTSAIRIDSTLEKEIGHPRQAKLLCARGQCYVAVDDVEMAAEDYNLALQVDPENRDALLGRAEALRKLEKYKDSKDAFVTYFKLFPKDEKTIKSFEEVKKRVLEADSKKISDLGSVLKEINLPKI</sequence>
<dbReference type="EMBL" id="HBHW01010633">
    <property type="protein sequence ID" value="CAE0040143.1"/>
    <property type="molecule type" value="Transcribed_RNA"/>
</dbReference>
<dbReference type="Pfam" id="PF00564">
    <property type="entry name" value="PB1"/>
    <property type="match status" value="1"/>
</dbReference>
<dbReference type="SUPFAM" id="SSF54277">
    <property type="entry name" value="CAD &amp; PB1 domains"/>
    <property type="match status" value="1"/>
</dbReference>
<evidence type="ECO:0000256" key="3">
    <source>
        <dbReference type="PROSITE-ProRule" id="PRU00703"/>
    </source>
</evidence>
<dbReference type="Gene3D" id="1.25.40.10">
    <property type="entry name" value="Tetratricopeptide repeat domain"/>
    <property type="match status" value="2"/>
</dbReference>
<dbReference type="SMART" id="SM00028">
    <property type="entry name" value="TPR"/>
    <property type="match status" value="4"/>
</dbReference>
<feature type="domain" description="CBS" evidence="4">
    <location>
        <begin position="226"/>
        <end position="282"/>
    </location>
</feature>
<keyword evidence="2" id="KW-0802">TPR repeat</keyword>
<dbReference type="SMART" id="SM00116">
    <property type="entry name" value="CBS"/>
    <property type="match status" value="4"/>
</dbReference>
<feature type="domain" description="PB1" evidence="5">
    <location>
        <begin position="338"/>
        <end position="427"/>
    </location>
</feature>
<feature type="domain" description="CBS" evidence="4">
    <location>
        <begin position="159"/>
        <end position="220"/>
    </location>
</feature>
<dbReference type="InterPro" id="IPR019734">
    <property type="entry name" value="TPR_rpt"/>
</dbReference>
<evidence type="ECO:0000313" key="6">
    <source>
        <dbReference type="EMBL" id="CAE0040143.1"/>
    </source>
</evidence>
<dbReference type="PROSITE" id="PS51745">
    <property type="entry name" value="PB1"/>
    <property type="match status" value="1"/>
</dbReference>
<dbReference type="PROSITE" id="PS51371">
    <property type="entry name" value="CBS"/>
    <property type="match status" value="3"/>
</dbReference>
<feature type="repeat" description="TPR" evidence="2">
    <location>
        <begin position="634"/>
        <end position="667"/>
    </location>
</feature>
<dbReference type="AlphaFoldDB" id="A0A7S3E9X8"/>
<dbReference type="PROSITE" id="PS50005">
    <property type="entry name" value="TPR"/>
    <property type="match status" value="1"/>
</dbReference>
<dbReference type="InterPro" id="IPR000270">
    <property type="entry name" value="PB1_dom"/>
</dbReference>
<dbReference type="InterPro" id="IPR046342">
    <property type="entry name" value="CBS_dom_sf"/>
</dbReference>
<reference evidence="6" key="1">
    <citation type="submission" date="2021-01" db="EMBL/GenBank/DDBJ databases">
        <authorList>
            <person name="Corre E."/>
            <person name="Pelletier E."/>
            <person name="Niang G."/>
            <person name="Scheremetjew M."/>
            <person name="Finn R."/>
            <person name="Kale V."/>
            <person name="Holt S."/>
            <person name="Cochrane G."/>
            <person name="Meng A."/>
            <person name="Brown T."/>
            <person name="Cohen L."/>
        </authorList>
    </citation>
    <scope>NUCLEOTIDE SEQUENCE</scope>
    <source>
        <strain evidence="6">CCMP 769</strain>
    </source>
</reference>
<gene>
    <name evidence="6" type="ORF">RMAR00112_LOCUS8102</name>
</gene>
<name>A0A7S3E9X8_9RHOD</name>
<proteinExistence type="predicted"/>
<evidence type="ECO:0000259" key="4">
    <source>
        <dbReference type="PROSITE" id="PS51371"/>
    </source>
</evidence>
<evidence type="ECO:0000259" key="5">
    <source>
        <dbReference type="PROSITE" id="PS51745"/>
    </source>
</evidence>
<feature type="domain" description="CBS" evidence="4">
    <location>
        <begin position="75"/>
        <end position="131"/>
    </location>
</feature>
<dbReference type="Pfam" id="PF13181">
    <property type="entry name" value="TPR_8"/>
    <property type="match status" value="1"/>
</dbReference>